<evidence type="ECO:0008006" key="4">
    <source>
        <dbReference type="Google" id="ProtNLM"/>
    </source>
</evidence>
<proteinExistence type="predicted"/>
<gene>
    <name evidence="2" type="ORF">DES31_0824</name>
</gene>
<keyword evidence="3" id="KW-1185">Reference proteome</keyword>
<accession>A0A420XGK7</accession>
<evidence type="ECO:0000313" key="2">
    <source>
        <dbReference type="EMBL" id="RKR72660.1"/>
    </source>
</evidence>
<organism evidence="2 3">
    <name type="scientific">Otariodibacter oris</name>
    <dbReference type="NCBI Taxonomy" id="1032623"/>
    <lineage>
        <taxon>Bacteria</taxon>
        <taxon>Pseudomonadati</taxon>
        <taxon>Pseudomonadota</taxon>
        <taxon>Gammaproteobacteria</taxon>
        <taxon>Pasteurellales</taxon>
        <taxon>Pasteurellaceae</taxon>
        <taxon>Otariodibacter</taxon>
    </lineage>
</organism>
<reference evidence="2 3" key="1">
    <citation type="submission" date="2018-10" db="EMBL/GenBank/DDBJ databases">
        <title>Genomic Encyclopedia of Type Strains, Phase IV (KMG-IV): sequencing the most valuable type-strain genomes for metagenomic binning, comparative biology and taxonomic classification.</title>
        <authorList>
            <person name="Goeker M."/>
        </authorList>
    </citation>
    <scope>NUCLEOTIDE SEQUENCE [LARGE SCALE GENOMIC DNA]</scope>
    <source>
        <strain evidence="2 3">DSM 23800</strain>
    </source>
</reference>
<evidence type="ECO:0000313" key="3">
    <source>
        <dbReference type="Proteomes" id="UP000280099"/>
    </source>
</evidence>
<feature type="compositionally biased region" description="Basic and acidic residues" evidence="1">
    <location>
        <begin position="24"/>
        <end position="34"/>
    </location>
</feature>
<feature type="compositionally biased region" description="Basic and acidic residues" evidence="1">
    <location>
        <begin position="76"/>
        <end position="93"/>
    </location>
</feature>
<feature type="compositionally biased region" description="Polar residues" evidence="1">
    <location>
        <begin position="113"/>
        <end position="137"/>
    </location>
</feature>
<dbReference type="PROSITE" id="PS51257">
    <property type="entry name" value="PROKAR_LIPOPROTEIN"/>
    <property type="match status" value="1"/>
</dbReference>
<evidence type="ECO:0000256" key="1">
    <source>
        <dbReference type="SAM" id="MobiDB-lite"/>
    </source>
</evidence>
<comment type="caution">
    <text evidence="2">The sequence shown here is derived from an EMBL/GenBank/DDBJ whole genome shotgun (WGS) entry which is preliminary data.</text>
</comment>
<dbReference type="Proteomes" id="UP000280099">
    <property type="component" value="Unassembled WGS sequence"/>
</dbReference>
<feature type="region of interest" description="Disordered" evidence="1">
    <location>
        <begin position="24"/>
        <end position="192"/>
    </location>
</feature>
<name>A0A420XGK7_9PAST</name>
<dbReference type="AlphaFoldDB" id="A0A420XGK7"/>
<dbReference type="RefSeq" id="WP_121122324.1">
    <property type="nucleotide sequence ID" value="NZ_CP016604.1"/>
</dbReference>
<protein>
    <recommendedName>
        <fullName evidence="4">Lipoprotein</fullName>
    </recommendedName>
</protein>
<dbReference type="OrthoDB" id="5691004at2"/>
<sequence>MKKELSIVLGLSFALVGCFDASTEDKAKSVESDKAPTATMNIQAESTKDKDTEAQAVKDLSDNKKLSENNSLSDDQFSKDEGDDAQNIKDIESRSSVTSGNEKSEKNNENTTLMDSQETLTSEPDKGQNQVVDSSQPAVEKQEDNSTQAVVEKQENDSAQAVAEKQTRQRRSRNRNVASDGLSDEERRVGQQQIYNKTQIDYLKSQCRYPYMSPAERQRYDCYIKPATVR</sequence>
<dbReference type="EMBL" id="RBJC01000005">
    <property type="protein sequence ID" value="RKR72660.1"/>
    <property type="molecule type" value="Genomic_DNA"/>
</dbReference>